<evidence type="ECO:0000313" key="2">
    <source>
        <dbReference type="EMBL" id="AMY10802.1"/>
    </source>
</evidence>
<dbReference type="Pfam" id="PF13738">
    <property type="entry name" value="Pyr_redox_3"/>
    <property type="match status" value="1"/>
</dbReference>
<dbReference type="RefSeq" id="WP_110172404.1">
    <property type="nucleotide sequence ID" value="NZ_CP015136.1"/>
</dbReference>
<sequence length="448" mass="47501">MELTSLPIAIIGAGPVGLAAAAQVLSRGLTPLVFEAGPSAGAAMRRWGHVRMFSPWKYDVDAEGAAILERHGWVRPDGETFPTGRELVEQYLEPLASTRELAPHIRYDSRVTSVARHEHDLMKDATRETAPFLVRVDGAAGEQDVLAQAVIDASGTTERPGVLGGSGLPAIGERSAAGRIAYGIPDVLGSQRSRYQGRRVLVVGSGHSALNALLDLAQLVETDGRTHIIWAIRRPALAQTLGGARNDQLAERGRLGARVRTLLDTNRLQLVRAFRIARITSTVAGLVVSDGAQDLPPVDEIIAATGFRPDWSILGEVRLDLDPAVESPRALAPLIDPNVHSCGTVRPHGAEELKHPDANLFAIGMKSYGRAPTFLLLTGYEQARSVVSAIAGDWDAARRVELVLPETGACSLDRDEAPTVACCGSAPAPLEVLTATPVAVRVGAGCCG</sequence>
<dbReference type="OrthoDB" id="9773233at2"/>
<dbReference type="AlphaFoldDB" id="A0A143PQB0"/>
<name>A0A143PQB0_LUTPR</name>
<dbReference type="GO" id="GO:0004497">
    <property type="term" value="F:monooxygenase activity"/>
    <property type="evidence" value="ECO:0007669"/>
    <property type="project" value="TreeGrafter"/>
</dbReference>
<dbReference type="STRING" id="1855912.LuPra_04043"/>
<dbReference type="KEGG" id="abac:LuPra_04043"/>
<proteinExistence type="predicted"/>
<evidence type="ECO:0000256" key="1">
    <source>
        <dbReference type="ARBA" id="ARBA00023002"/>
    </source>
</evidence>
<protein>
    <submittedName>
        <fullName evidence="2">Putative glutamate synthase subunit beta</fullName>
    </submittedName>
</protein>
<dbReference type="InterPro" id="IPR036188">
    <property type="entry name" value="FAD/NAD-bd_sf"/>
</dbReference>
<dbReference type="Gene3D" id="3.50.50.60">
    <property type="entry name" value="FAD/NAD(P)-binding domain"/>
    <property type="match status" value="1"/>
</dbReference>
<evidence type="ECO:0000313" key="3">
    <source>
        <dbReference type="Proteomes" id="UP000076079"/>
    </source>
</evidence>
<organism evidence="2 3">
    <name type="scientific">Luteitalea pratensis</name>
    <dbReference type="NCBI Taxonomy" id="1855912"/>
    <lineage>
        <taxon>Bacteria</taxon>
        <taxon>Pseudomonadati</taxon>
        <taxon>Acidobacteriota</taxon>
        <taxon>Vicinamibacteria</taxon>
        <taxon>Vicinamibacterales</taxon>
        <taxon>Vicinamibacteraceae</taxon>
        <taxon>Luteitalea</taxon>
    </lineage>
</organism>
<dbReference type="PANTHER" id="PTHR43539:SF78">
    <property type="entry name" value="FLAVIN-CONTAINING MONOOXYGENASE"/>
    <property type="match status" value="1"/>
</dbReference>
<dbReference type="GO" id="GO:0050660">
    <property type="term" value="F:flavin adenine dinucleotide binding"/>
    <property type="evidence" value="ECO:0007669"/>
    <property type="project" value="TreeGrafter"/>
</dbReference>
<reference evidence="3" key="2">
    <citation type="submission" date="2016-04" db="EMBL/GenBank/DDBJ databases">
        <title>First Complete Genome Sequence of a Subdivision 6 Acidobacterium.</title>
        <authorList>
            <person name="Huang S."/>
            <person name="Vieira S."/>
            <person name="Bunk B."/>
            <person name="Riedel T."/>
            <person name="Sproeer C."/>
            <person name="Overmann J."/>
        </authorList>
    </citation>
    <scope>NUCLEOTIDE SEQUENCE [LARGE SCALE GENOMIC DNA]</scope>
    <source>
        <strain evidence="3">DSM 100886 HEG_-6_39</strain>
    </source>
</reference>
<dbReference type="Proteomes" id="UP000076079">
    <property type="component" value="Chromosome"/>
</dbReference>
<accession>A0A143PQB0</accession>
<dbReference type="SUPFAM" id="SSF51905">
    <property type="entry name" value="FAD/NAD(P)-binding domain"/>
    <property type="match status" value="1"/>
</dbReference>
<dbReference type="InterPro" id="IPR050982">
    <property type="entry name" value="Auxin_biosynth/cation_transpt"/>
</dbReference>
<keyword evidence="3" id="KW-1185">Reference proteome</keyword>
<dbReference type="PRINTS" id="PR00368">
    <property type="entry name" value="FADPNR"/>
</dbReference>
<dbReference type="EMBL" id="CP015136">
    <property type="protein sequence ID" value="AMY10802.1"/>
    <property type="molecule type" value="Genomic_DNA"/>
</dbReference>
<dbReference type="PATRIC" id="fig|1813736.3.peg.4275"/>
<reference evidence="2 3" key="1">
    <citation type="journal article" date="2016" name="Genome Announc.">
        <title>First Complete Genome Sequence of a Subdivision 6 Acidobacterium Strain.</title>
        <authorList>
            <person name="Huang S."/>
            <person name="Vieira S."/>
            <person name="Bunk B."/>
            <person name="Riedel T."/>
            <person name="Sproer C."/>
            <person name="Overmann J."/>
        </authorList>
    </citation>
    <scope>NUCLEOTIDE SEQUENCE [LARGE SCALE GENOMIC DNA]</scope>
    <source>
        <strain evidence="3">DSM 100886 HEG_-6_39</strain>
    </source>
</reference>
<dbReference type="PANTHER" id="PTHR43539">
    <property type="entry name" value="FLAVIN-BINDING MONOOXYGENASE-LIKE PROTEIN (AFU_ORTHOLOGUE AFUA_4G09220)"/>
    <property type="match status" value="1"/>
</dbReference>
<gene>
    <name evidence="2" type="ORF">LuPra_04043</name>
</gene>
<keyword evidence="1" id="KW-0560">Oxidoreductase</keyword>